<reference evidence="1 2" key="1">
    <citation type="submission" date="2023-07" db="EMBL/GenBank/DDBJ databases">
        <title>Genomic Encyclopedia of Type Strains, Phase IV (KMG-IV): sequencing the most valuable type-strain genomes for metagenomic binning, comparative biology and taxonomic classification.</title>
        <authorList>
            <person name="Goeker M."/>
        </authorList>
    </citation>
    <scope>NUCLEOTIDE SEQUENCE [LARGE SCALE GENOMIC DNA]</scope>
    <source>
        <strain evidence="1 2">DSM 19598</strain>
    </source>
</reference>
<dbReference type="EMBL" id="JAUSUN010000013">
    <property type="protein sequence ID" value="MDQ0414213.1"/>
    <property type="molecule type" value="Genomic_DNA"/>
</dbReference>
<comment type="caution">
    <text evidence="1">The sequence shown here is derived from an EMBL/GenBank/DDBJ whole genome shotgun (WGS) entry which is preliminary data.</text>
</comment>
<organism evidence="1 2">
    <name type="scientific">Mesobacillus stamsii</name>
    <dbReference type="NCBI Taxonomy" id="225347"/>
    <lineage>
        <taxon>Bacteria</taxon>
        <taxon>Bacillati</taxon>
        <taxon>Bacillota</taxon>
        <taxon>Bacilli</taxon>
        <taxon>Bacillales</taxon>
        <taxon>Bacillaceae</taxon>
        <taxon>Mesobacillus</taxon>
    </lineage>
</organism>
<accession>A0ABU0FWB2</accession>
<proteinExistence type="predicted"/>
<dbReference type="Proteomes" id="UP001242313">
    <property type="component" value="Unassembled WGS sequence"/>
</dbReference>
<protein>
    <submittedName>
        <fullName evidence="1">Uncharacterized protein</fullName>
    </submittedName>
</protein>
<gene>
    <name evidence="1" type="ORF">J2S25_002420</name>
</gene>
<dbReference type="RefSeq" id="WP_307191998.1">
    <property type="nucleotide sequence ID" value="NZ_JAUSUN010000013.1"/>
</dbReference>
<evidence type="ECO:0000313" key="1">
    <source>
        <dbReference type="EMBL" id="MDQ0414213.1"/>
    </source>
</evidence>
<name>A0ABU0FWB2_9BACI</name>
<keyword evidence="2" id="KW-1185">Reference proteome</keyword>
<sequence length="192" mass="22751">MDLKDTKIFIPEIPKEWKQRTRFGHTNIWNDSFHRNGLPEVKLDPPTKGLYAKRFEDGWYWVCGCHKCLENNKPYTYIVCEEHNRCITCGTNRKDLTDTPWGHPDGFQCKPCRAREHEERKQEALRLAKENEHDEWDCYREDKIICPVCASECSSDDMHEAGEHEMTCYVCDTEFMVEIEYEVKYTSSLKKA</sequence>
<evidence type="ECO:0000313" key="2">
    <source>
        <dbReference type="Proteomes" id="UP001242313"/>
    </source>
</evidence>